<gene>
    <name evidence="2" type="primary">CNGC1</name>
    <name evidence="2" type="ORF">KSP39_PZI004050</name>
</gene>
<accession>A0AAP0GBU4</accession>
<keyword evidence="1" id="KW-0813">Transport</keyword>
<evidence type="ECO:0000313" key="2">
    <source>
        <dbReference type="EMBL" id="KAK8950667.1"/>
    </source>
</evidence>
<keyword evidence="1" id="KW-0406">Ion transport</keyword>
<dbReference type="GO" id="GO:0034220">
    <property type="term" value="P:monoatomic ion transmembrane transport"/>
    <property type="evidence" value="ECO:0007669"/>
    <property type="project" value="UniProtKB-KW"/>
</dbReference>
<organism evidence="2 3">
    <name type="scientific">Platanthera zijinensis</name>
    <dbReference type="NCBI Taxonomy" id="2320716"/>
    <lineage>
        <taxon>Eukaryota</taxon>
        <taxon>Viridiplantae</taxon>
        <taxon>Streptophyta</taxon>
        <taxon>Embryophyta</taxon>
        <taxon>Tracheophyta</taxon>
        <taxon>Spermatophyta</taxon>
        <taxon>Magnoliopsida</taxon>
        <taxon>Liliopsida</taxon>
        <taxon>Asparagales</taxon>
        <taxon>Orchidaceae</taxon>
        <taxon>Orchidoideae</taxon>
        <taxon>Orchideae</taxon>
        <taxon>Orchidinae</taxon>
        <taxon>Platanthera</taxon>
    </lineage>
</organism>
<dbReference type="PANTHER" id="PTHR45651:SF5">
    <property type="entry name" value="CYCLIC NUCLEOTIDE-GATED ION CHANNEL 1"/>
    <property type="match status" value="1"/>
</dbReference>
<dbReference type="EMBL" id="JBBWWQ010000003">
    <property type="protein sequence ID" value="KAK8950667.1"/>
    <property type="molecule type" value="Genomic_DNA"/>
</dbReference>
<keyword evidence="1" id="KW-0407">Ion channel</keyword>
<dbReference type="GO" id="GO:0016020">
    <property type="term" value="C:membrane"/>
    <property type="evidence" value="ECO:0007669"/>
    <property type="project" value="UniProtKB-SubCell"/>
</dbReference>
<sequence>MQLFLPETLQQGKRLNVAKNCGRAGFFNSEYLKGGEFCGEEQLTWALDPYSSSSPPISTRTVKALSGRRLSLPANDLKFVATQF</sequence>
<protein>
    <submittedName>
        <fullName evidence="2">Cyclic nucleotide-gated ion channel 1</fullName>
    </submittedName>
</protein>
<dbReference type="InterPro" id="IPR014710">
    <property type="entry name" value="RmlC-like_jellyroll"/>
</dbReference>
<dbReference type="AlphaFoldDB" id="A0AAP0GBU4"/>
<evidence type="ECO:0000256" key="1">
    <source>
        <dbReference type="ARBA" id="ARBA00023303"/>
    </source>
</evidence>
<dbReference type="Proteomes" id="UP001418222">
    <property type="component" value="Unassembled WGS sequence"/>
</dbReference>
<dbReference type="PANTHER" id="PTHR45651">
    <property type="entry name" value="CYCLIC NUCLEOTIDE-GATED ION CHANNEL 15-RELATED-RELATED"/>
    <property type="match status" value="1"/>
</dbReference>
<keyword evidence="3" id="KW-1185">Reference proteome</keyword>
<proteinExistence type="predicted"/>
<evidence type="ECO:0000313" key="3">
    <source>
        <dbReference type="Proteomes" id="UP001418222"/>
    </source>
</evidence>
<name>A0AAP0GBU4_9ASPA</name>
<comment type="caution">
    <text evidence="2">The sequence shown here is derived from an EMBL/GenBank/DDBJ whole genome shotgun (WGS) entry which is preliminary data.</text>
</comment>
<dbReference type="Gene3D" id="2.60.120.10">
    <property type="entry name" value="Jelly Rolls"/>
    <property type="match status" value="1"/>
</dbReference>
<reference evidence="2 3" key="1">
    <citation type="journal article" date="2022" name="Nat. Plants">
        <title>Genomes of leafy and leafless Platanthera orchids illuminate the evolution of mycoheterotrophy.</title>
        <authorList>
            <person name="Li M.H."/>
            <person name="Liu K.W."/>
            <person name="Li Z."/>
            <person name="Lu H.C."/>
            <person name="Ye Q.L."/>
            <person name="Zhang D."/>
            <person name="Wang J.Y."/>
            <person name="Li Y.F."/>
            <person name="Zhong Z.M."/>
            <person name="Liu X."/>
            <person name="Yu X."/>
            <person name="Liu D.K."/>
            <person name="Tu X.D."/>
            <person name="Liu B."/>
            <person name="Hao Y."/>
            <person name="Liao X.Y."/>
            <person name="Jiang Y.T."/>
            <person name="Sun W.H."/>
            <person name="Chen J."/>
            <person name="Chen Y.Q."/>
            <person name="Ai Y."/>
            <person name="Zhai J.W."/>
            <person name="Wu S.S."/>
            <person name="Zhou Z."/>
            <person name="Hsiao Y.Y."/>
            <person name="Wu W.L."/>
            <person name="Chen Y.Y."/>
            <person name="Lin Y.F."/>
            <person name="Hsu J.L."/>
            <person name="Li C.Y."/>
            <person name="Wang Z.W."/>
            <person name="Zhao X."/>
            <person name="Zhong W.Y."/>
            <person name="Ma X.K."/>
            <person name="Ma L."/>
            <person name="Huang J."/>
            <person name="Chen G.Z."/>
            <person name="Huang M.Z."/>
            <person name="Huang L."/>
            <person name="Peng D.H."/>
            <person name="Luo Y.B."/>
            <person name="Zou S.Q."/>
            <person name="Chen S.P."/>
            <person name="Lan S."/>
            <person name="Tsai W.C."/>
            <person name="Van de Peer Y."/>
            <person name="Liu Z.J."/>
        </authorList>
    </citation>
    <scope>NUCLEOTIDE SEQUENCE [LARGE SCALE GENOMIC DNA]</scope>
    <source>
        <strain evidence="2">Lor287</strain>
    </source>
</reference>